<dbReference type="Proteomes" id="UP000295818">
    <property type="component" value="Unassembled WGS sequence"/>
</dbReference>
<evidence type="ECO:0000313" key="2">
    <source>
        <dbReference type="EMBL" id="TCO19451.1"/>
    </source>
</evidence>
<gene>
    <name evidence="2" type="ORF">EV644_11099</name>
</gene>
<evidence type="ECO:0008006" key="4">
    <source>
        <dbReference type="Google" id="ProtNLM"/>
    </source>
</evidence>
<name>A0ABY2BGC7_9ACTN</name>
<reference evidence="2 3" key="1">
    <citation type="journal article" date="2015" name="Stand. Genomic Sci.">
        <title>Genomic Encyclopedia of Bacterial and Archaeal Type Strains, Phase III: the genomes of soil and plant-associated and newly described type strains.</title>
        <authorList>
            <person name="Whitman W.B."/>
            <person name="Woyke T."/>
            <person name="Klenk H.P."/>
            <person name="Zhou Y."/>
            <person name="Lilburn T.G."/>
            <person name="Beck B.J."/>
            <person name="De Vos P."/>
            <person name="Vandamme P."/>
            <person name="Eisen J.A."/>
            <person name="Garrity G."/>
            <person name="Hugenholtz P."/>
            <person name="Kyrpides N.C."/>
        </authorList>
    </citation>
    <scope>NUCLEOTIDE SEQUENCE [LARGE SCALE GENOMIC DNA]</scope>
    <source>
        <strain evidence="2 3">VKM Ac-2538</strain>
    </source>
</reference>
<sequence length="173" mass="19804">MRLAVARRPPNPLGRWMNSRRPEFRYANLDTSEIEQLIGAGRGISLCAPTVRPIPRTIVLPLAGQPLLWRRALRWRADSTPQEEIDLIHQAFIDVYTQTIAENAAARPWWHTHPAAHPTVLPLWTTNAALTSPTPRIPAWTTSRADHGSFSRTRPLMLRRKRSSRNSVRKGWR</sequence>
<comment type="caution">
    <text evidence="2">The sequence shown here is derived from an EMBL/GenBank/DDBJ whole genome shotgun (WGS) entry which is preliminary data.</text>
</comment>
<protein>
    <recommendedName>
        <fullName evidence="4">LysR substrate binding domain-containing protein</fullName>
    </recommendedName>
</protein>
<dbReference type="EMBL" id="SLWM01000010">
    <property type="protein sequence ID" value="TCO19451.1"/>
    <property type="molecule type" value="Genomic_DNA"/>
</dbReference>
<organism evidence="2 3">
    <name type="scientific">Kribbella orskensis</name>
    <dbReference type="NCBI Taxonomy" id="2512216"/>
    <lineage>
        <taxon>Bacteria</taxon>
        <taxon>Bacillati</taxon>
        <taxon>Actinomycetota</taxon>
        <taxon>Actinomycetes</taxon>
        <taxon>Propionibacteriales</taxon>
        <taxon>Kribbellaceae</taxon>
        <taxon>Kribbella</taxon>
    </lineage>
</organism>
<feature type="region of interest" description="Disordered" evidence="1">
    <location>
        <begin position="135"/>
        <end position="154"/>
    </location>
</feature>
<evidence type="ECO:0000256" key="1">
    <source>
        <dbReference type="SAM" id="MobiDB-lite"/>
    </source>
</evidence>
<accession>A0ABY2BGC7</accession>
<evidence type="ECO:0000313" key="3">
    <source>
        <dbReference type="Proteomes" id="UP000295818"/>
    </source>
</evidence>
<proteinExistence type="predicted"/>
<keyword evidence="3" id="KW-1185">Reference proteome</keyword>